<evidence type="ECO:0000256" key="10">
    <source>
        <dbReference type="ARBA" id="ARBA00022840"/>
    </source>
</evidence>
<dbReference type="HOGENOM" id="CLU_005314_0_0_0"/>
<evidence type="ECO:0000313" key="22">
    <source>
        <dbReference type="Proteomes" id="UP000019151"/>
    </source>
</evidence>
<evidence type="ECO:0000256" key="2">
    <source>
        <dbReference type="ARBA" id="ARBA00004170"/>
    </source>
</evidence>
<reference evidence="21 22" key="1">
    <citation type="journal article" date="2014" name="Genome Announc.">
        <title>Genome Sequence and Methylome of Soil Bacterium Gemmatirosa kalamazoonensis KBS708T, a Member of the Rarely Cultivated Gemmatimonadetes Phylum.</title>
        <authorList>
            <person name="Debruyn J.M."/>
            <person name="Radosevich M."/>
            <person name="Wommack K.E."/>
            <person name="Polson S.W."/>
            <person name="Hauser L.J."/>
            <person name="Fawaz M.N."/>
            <person name="Korlach J."/>
            <person name="Tsai Y.C."/>
        </authorList>
    </citation>
    <scope>NUCLEOTIDE SEQUENCE [LARGE SCALE GENOMIC DNA]</scope>
    <source>
        <strain evidence="21 22">KBS708</strain>
    </source>
</reference>
<feature type="domain" description="Helicase C-terminal" evidence="19">
    <location>
        <begin position="579"/>
        <end position="781"/>
    </location>
</feature>
<dbReference type="GO" id="GO:0005524">
    <property type="term" value="F:ATP binding"/>
    <property type="evidence" value="ECO:0007669"/>
    <property type="project" value="UniProtKB-UniRule"/>
</dbReference>
<keyword evidence="14 15" id="KW-0472">Membrane</keyword>
<evidence type="ECO:0000256" key="9">
    <source>
        <dbReference type="ARBA" id="ARBA00022833"/>
    </source>
</evidence>
<evidence type="ECO:0000256" key="1">
    <source>
        <dbReference type="ARBA" id="ARBA00001947"/>
    </source>
</evidence>
<dbReference type="GO" id="GO:0065002">
    <property type="term" value="P:intracellular protein transmembrane transport"/>
    <property type="evidence" value="ECO:0007669"/>
    <property type="project" value="UniProtKB-UniRule"/>
</dbReference>
<dbReference type="FunFam" id="3.40.50.300:FF:000113">
    <property type="entry name" value="Preprotein translocase subunit SecA"/>
    <property type="match status" value="1"/>
</dbReference>
<evidence type="ECO:0000256" key="17">
    <source>
        <dbReference type="SAM" id="MobiDB-lite"/>
    </source>
</evidence>
<dbReference type="InterPro" id="IPR014001">
    <property type="entry name" value="Helicase_ATP-bd"/>
</dbReference>
<dbReference type="PROSITE" id="PS51192">
    <property type="entry name" value="HELICASE_ATP_BIND_1"/>
    <property type="match status" value="1"/>
</dbReference>
<evidence type="ECO:0000259" key="19">
    <source>
        <dbReference type="PROSITE" id="PS51194"/>
    </source>
</evidence>
<dbReference type="InterPro" id="IPR011115">
    <property type="entry name" value="SecA_DEAD"/>
</dbReference>
<dbReference type="InterPro" id="IPR027417">
    <property type="entry name" value="P-loop_NTPase"/>
</dbReference>
<keyword evidence="22" id="KW-1185">Reference proteome</keyword>
<dbReference type="InterPro" id="IPR036670">
    <property type="entry name" value="SecA_X-link_sf"/>
</dbReference>
<evidence type="ECO:0000256" key="13">
    <source>
        <dbReference type="ARBA" id="ARBA00023010"/>
    </source>
</evidence>
<comment type="subunit">
    <text evidence="15">Monomer and homodimer. Part of the essential Sec protein translocation apparatus which comprises SecA, SecYEG and auxiliary proteins SecDF. Other proteins may also be involved.</text>
</comment>
<keyword evidence="8 15" id="KW-0547">Nucleotide-binding</keyword>
<dbReference type="InterPro" id="IPR011130">
    <property type="entry name" value="SecA_preprotein_X-link_dom"/>
</dbReference>
<keyword evidence="9" id="KW-0862">Zinc</keyword>
<gene>
    <name evidence="15" type="primary">secA</name>
    <name evidence="21" type="ORF">J421_3566</name>
</gene>
<dbReference type="SUPFAM" id="SSF81886">
    <property type="entry name" value="Helical scaffold and wing domains of SecA"/>
    <property type="match status" value="1"/>
</dbReference>
<dbReference type="Gene3D" id="1.10.3060.10">
    <property type="entry name" value="Helical scaffold and wing domains of SecA"/>
    <property type="match status" value="1"/>
</dbReference>
<dbReference type="PATRIC" id="fig|861299.3.peg.3620"/>
<dbReference type="PROSITE" id="PS01312">
    <property type="entry name" value="SECA"/>
    <property type="match status" value="1"/>
</dbReference>
<dbReference type="Pfam" id="PF07517">
    <property type="entry name" value="SecA_DEAD"/>
    <property type="match status" value="1"/>
</dbReference>
<dbReference type="GO" id="GO:0043952">
    <property type="term" value="P:protein transport by the Sec complex"/>
    <property type="evidence" value="ECO:0007669"/>
    <property type="project" value="TreeGrafter"/>
</dbReference>
<dbReference type="InterPro" id="IPR020937">
    <property type="entry name" value="SecA_CS"/>
</dbReference>
<dbReference type="SMART" id="SM00958">
    <property type="entry name" value="SecA_PP_bind"/>
    <property type="match status" value="1"/>
</dbReference>
<feature type="region of interest" description="Disordered" evidence="17">
    <location>
        <begin position="996"/>
        <end position="1016"/>
    </location>
</feature>
<feature type="domain" description="Helicase ATP-binding" evidence="18">
    <location>
        <begin position="151"/>
        <end position="310"/>
    </location>
</feature>
<feature type="binding site" evidence="15">
    <location>
        <position position="149"/>
    </location>
    <ligand>
        <name>ATP</name>
        <dbReference type="ChEBI" id="CHEBI:30616"/>
    </ligand>
</feature>
<dbReference type="CDD" id="cd17928">
    <property type="entry name" value="DEXDc_SecA"/>
    <property type="match status" value="1"/>
</dbReference>
<sequence>MLKSIVNRVFGTRHDRERRRVQPIVDAINEQYERLQSISDDELRGQTAKFREILRERTADLEARAAELRAAKRGAADAAERERLDNELSGADGRGGVDAELREAIADTLDEILPEAFATVREAARRLVGTQVTVTGNELTWDMVHYDVQLIGGIQLHLGKIAEMATGEGKTLVATLPLYLNALAGRGAHLVTVNNYLARRDSQWMGHLFSYLGLTVGCIDDTEPGTPQRRAAYEADITYGTNNEFGFDYLRDNMVVSVDQKVQRPHWYAIVDEVDSVLIDEARTPLIISGPVGNEVDEAYALHNDKVARLVRKQNELANTLVAEGERAMEANDTATAALMFYKAQLGSPKNKRLMKQLQEPGVKQLVQKMELDHIADRKLPATKQQYRDLEDDLLFVLDEKGHTVHLTDRGVDYLAPNNHDEFVLPDISTEVHRIEHDHDLSAQDKLDARRAIEVEYARKSESLHIIHQLLRAHAMYEKDVNYVVQEGQVLIVDEFTGRTMPGRRWSEGLHQAVEAKEGVQVKGETQTLATITIQNYFRLYEKLAGMTGTAETEENEFHEIYGLEVAVIPTNRPIVRDDRQDLIYKTRREKYNAIVEETKRLHGLGFPVLVGTTSVEASETLARMFQRAGLKHNVLNAKYHQREAEIVAGAGQPGAITIATNMAGRGTDIKLFGNVRDAKPSVVKDLDGKDIEIEEIGGLHIIGSERHESRRIDRQLRGRAGRQGDPGASQFFLSLEDDLMRLFGSERIARLMDRMGAEEGEVLTHPMITRSIEGAQKRVELQNFQSRKRLLEYDDVMNQQREVIYSLRTFALEGGEELKGEALKMVEKAVARRIETTWETFDAEEWDPALLRQDLLMHYLLTVPEFDADADGNEPPKPEALGTAQETGREAGRAAFAAKIAQLDEVRDDTGAGYGGRLLALVMLNVIDEKWKDHLYDLDQLRAAIHYRSWGQKDPLVEYKGEAYTMFVDLMNDVANTFTERFLKAQLVFEPAPEFPGDFGPGGGGAPAVDDGPSRRRRYNALGILEDIPEEEHDGAFAGANGHGSDGQHGDGADGVVDATYEHGAPGDGNQGHVTDVGPSEPPKSHPVARKDPTVVGAGSVRSLATPAAPLVGDLSNVGRNDPCPCGSGKKFKKCHGAHLS</sequence>
<protein>
    <recommendedName>
        <fullName evidence="15 16">Protein translocase subunit SecA</fullName>
        <ecNumber evidence="15">7.4.2.8</ecNumber>
    </recommendedName>
</protein>
<dbReference type="EMBL" id="CP007128">
    <property type="protein sequence ID" value="AHG91103.1"/>
    <property type="molecule type" value="Genomic_DNA"/>
</dbReference>
<evidence type="ECO:0000256" key="15">
    <source>
        <dbReference type="HAMAP-Rule" id="MF_01382"/>
    </source>
</evidence>
<keyword evidence="4 15" id="KW-0813">Transport</keyword>
<dbReference type="InterPro" id="IPR014018">
    <property type="entry name" value="SecA_motor_DEAD"/>
</dbReference>
<dbReference type="OrthoDB" id="9805579at2"/>
<evidence type="ECO:0000256" key="14">
    <source>
        <dbReference type="ARBA" id="ARBA00023136"/>
    </source>
</evidence>
<accession>W0RNR5</accession>
<dbReference type="GO" id="GO:0017038">
    <property type="term" value="P:protein import"/>
    <property type="evidence" value="ECO:0007669"/>
    <property type="project" value="InterPro"/>
</dbReference>
<evidence type="ECO:0000259" key="20">
    <source>
        <dbReference type="PROSITE" id="PS51196"/>
    </source>
</evidence>
<evidence type="ECO:0000256" key="8">
    <source>
        <dbReference type="ARBA" id="ARBA00022741"/>
    </source>
</evidence>
<dbReference type="Pfam" id="PF02810">
    <property type="entry name" value="SEC-C"/>
    <property type="match status" value="1"/>
</dbReference>
<dbReference type="CDD" id="cd18803">
    <property type="entry name" value="SF2_C_secA"/>
    <property type="match status" value="1"/>
</dbReference>
<keyword evidence="10 15" id="KW-0067">ATP-binding</keyword>
<dbReference type="Pfam" id="PF21090">
    <property type="entry name" value="P-loop_SecA"/>
    <property type="match status" value="1"/>
</dbReference>
<organism evidence="21 22">
    <name type="scientific">Gemmatirosa kalamazoonensis</name>
    <dbReference type="NCBI Taxonomy" id="861299"/>
    <lineage>
        <taxon>Bacteria</taxon>
        <taxon>Pseudomonadati</taxon>
        <taxon>Gemmatimonadota</taxon>
        <taxon>Gemmatimonadia</taxon>
        <taxon>Gemmatimonadales</taxon>
        <taxon>Gemmatimonadaceae</taxon>
        <taxon>Gemmatirosa</taxon>
    </lineage>
</organism>
<evidence type="ECO:0000256" key="16">
    <source>
        <dbReference type="RuleBase" id="RU003874"/>
    </source>
</evidence>
<comment type="cofactor">
    <cofactor evidence="1">
        <name>Zn(2+)</name>
        <dbReference type="ChEBI" id="CHEBI:29105"/>
    </cofactor>
</comment>
<dbReference type="AlphaFoldDB" id="W0RNR5"/>
<dbReference type="GO" id="GO:0005829">
    <property type="term" value="C:cytosol"/>
    <property type="evidence" value="ECO:0007669"/>
    <property type="project" value="TreeGrafter"/>
</dbReference>
<dbReference type="GO" id="GO:0005886">
    <property type="term" value="C:plasma membrane"/>
    <property type="evidence" value="ECO:0007669"/>
    <property type="project" value="UniProtKB-SubCell"/>
</dbReference>
<comment type="similarity">
    <text evidence="3 15 16">Belongs to the SecA family.</text>
</comment>
<evidence type="ECO:0000259" key="18">
    <source>
        <dbReference type="PROSITE" id="PS51192"/>
    </source>
</evidence>
<comment type="subcellular location">
    <subcellularLocation>
        <location evidence="15">Cell membrane</location>
        <topology evidence="15">Peripheral membrane protein</topology>
        <orientation evidence="15">Cytoplasmic side</orientation>
    </subcellularLocation>
    <subcellularLocation>
        <location evidence="15">Cytoplasm</location>
    </subcellularLocation>
    <subcellularLocation>
        <location evidence="2">Membrane</location>
        <topology evidence="2">Peripheral membrane protein</topology>
    </subcellularLocation>
    <text evidence="15">Distribution is 50-50.</text>
</comment>
<dbReference type="GO" id="GO:0006605">
    <property type="term" value="P:protein targeting"/>
    <property type="evidence" value="ECO:0007669"/>
    <property type="project" value="UniProtKB-UniRule"/>
</dbReference>
<dbReference type="EC" id="7.4.2.8" evidence="15"/>
<evidence type="ECO:0000256" key="11">
    <source>
        <dbReference type="ARBA" id="ARBA00022927"/>
    </source>
</evidence>
<dbReference type="STRING" id="861299.J421_3566"/>
<keyword evidence="7" id="KW-0479">Metal-binding</keyword>
<dbReference type="InterPro" id="IPR036266">
    <property type="entry name" value="SecA_Wing/Scaffold_sf"/>
</dbReference>
<keyword evidence="6 15" id="KW-0963">Cytoplasm</keyword>
<dbReference type="Proteomes" id="UP000019151">
    <property type="component" value="Chromosome"/>
</dbReference>
<keyword evidence="5 15" id="KW-1003">Cell membrane</keyword>
<dbReference type="SMART" id="SM00957">
    <property type="entry name" value="SecA_DEAD"/>
    <property type="match status" value="1"/>
</dbReference>
<dbReference type="SUPFAM" id="SSF81767">
    <property type="entry name" value="Pre-protein crosslinking domain of SecA"/>
    <property type="match status" value="1"/>
</dbReference>
<dbReference type="eggNOG" id="COG0653">
    <property type="taxonomic scope" value="Bacteria"/>
</dbReference>
<proteinExistence type="inferred from homology"/>
<evidence type="ECO:0000256" key="12">
    <source>
        <dbReference type="ARBA" id="ARBA00022967"/>
    </source>
</evidence>
<dbReference type="NCBIfam" id="TIGR00963">
    <property type="entry name" value="secA"/>
    <property type="match status" value="1"/>
</dbReference>
<name>W0RNR5_9BACT</name>
<dbReference type="SUPFAM" id="SSF52540">
    <property type="entry name" value="P-loop containing nucleoside triphosphate hydrolases"/>
    <property type="match status" value="2"/>
</dbReference>
<dbReference type="GO" id="GO:0046872">
    <property type="term" value="F:metal ion binding"/>
    <property type="evidence" value="ECO:0007669"/>
    <property type="project" value="UniProtKB-KW"/>
</dbReference>
<dbReference type="FunCoup" id="W0RNR5">
    <property type="interactions" value="512"/>
</dbReference>
<dbReference type="InterPro" id="IPR044722">
    <property type="entry name" value="SecA_SF2_C"/>
</dbReference>
<dbReference type="PANTHER" id="PTHR30612:SF0">
    <property type="entry name" value="CHLOROPLAST PROTEIN-TRANSPORTING ATPASE"/>
    <property type="match status" value="1"/>
</dbReference>
<evidence type="ECO:0000256" key="4">
    <source>
        <dbReference type="ARBA" id="ARBA00022448"/>
    </source>
</evidence>
<feature type="region of interest" description="Disordered" evidence="17">
    <location>
        <begin position="1035"/>
        <end position="1092"/>
    </location>
</feature>
<dbReference type="HAMAP" id="MF_01382">
    <property type="entry name" value="SecA"/>
    <property type="match status" value="1"/>
</dbReference>
<evidence type="ECO:0000256" key="6">
    <source>
        <dbReference type="ARBA" id="ARBA00022490"/>
    </source>
</evidence>
<dbReference type="GO" id="GO:0008564">
    <property type="term" value="F:protein-exporting ATPase activity"/>
    <property type="evidence" value="ECO:0007669"/>
    <property type="project" value="UniProtKB-EC"/>
</dbReference>
<comment type="catalytic activity">
    <reaction evidence="15">
        <text>ATP + H2O + cellular proteinSide 1 = ADP + phosphate + cellular proteinSide 2.</text>
        <dbReference type="EC" id="7.4.2.8"/>
    </reaction>
</comment>
<dbReference type="GO" id="GO:0031522">
    <property type="term" value="C:cell envelope Sec protein transport complex"/>
    <property type="evidence" value="ECO:0007669"/>
    <property type="project" value="UniProtKB-ARBA"/>
</dbReference>
<feature type="binding site" evidence="15">
    <location>
        <begin position="167"/>
        <end position="171"/>
    </location>
    <ligand>
        <name>ATP</name>
        <dbReference type="ChEBI" id="CHEBI:30616"/>
    </ligand>
</feature>
<keyword evidence="12 15" id="KW-1278">Translocase</keyword>
<dbReference type="KEGG" id="gba:J421_3566"/>
<evidence type="ECO:0000256" key="7">
    <source>
        <dbReference type="ARBA" id="ARBA00022723"/>
    </source>
</evidence>
<dbReference type="PANTHER" id="PTHR30612">
    <property type="entry name" value="SECA INNER MEMBRANE COMPONENT OF SEC PROTEIN SECRETION SYSTEM"/>
    <property type="match status" value="1"/>
</dbReference>
<evidence type="ECO:0000313" key="21">
    <source>
        <dbReference type="EMBL" id="AHG91103.1"/>
    </source>
</evidence>
<dbReference type="InParanoid" id="W0RNR5"/>
<dbReference type="Gene3D" id="3.10.450.50">
    <property type="match status" value="1"/>
</dbReference>
<evidence type="ECO:0000256" key="5">
    <source>
        <dbReference type="ARBA" id="ARBA00022475"/>
    </source>
</evidence>
<dbReference type="InterPro" id="IPR000185">
    <property type="entry name" value="SecA"/>
</dbReference>
<comment type="function">
    <text evidence="15">Part of the Sec protein translocase complex. Interacts with the SecYEG preprotein conducting channel. Has a central role in coupling the hydrolysis of ATP to the transfer of proteins into and across the cell membrane, serving as an ATP-driven molecular motor driving the stepwise translocation of polypeptide chains across the membrane.</text>
</comment>
<dbReference type="InterPro" id="IPR001650">
    <property type="entry name" value="Helicase_C-like"/>
</dbReference>
<dbReference type="Pfam" id="PF07516">
    <property type="entry name" value="SecA_SW"/>
    <property type="match status" value="1"/>
</dbReference>
<dbReference type="PRINTS" id="PR00906">
    <property type="entry name" value="SECA"/>
</dbReference>
<feature type="domain" description="SecA family profile" evidence="20">
    <location>
        <begin position="3"/>
        <end position="765"/>
    </location>
</feature>
<dbReference type="Gene3D" id="3.90.1440.10">
    <property type="entry name" value="SecA, preprotein cross-linking domain"/>
    <property type="match status" value="1"/>
</dbReference>
<dbReference type="PROSITE" id="PS51194">
    <property type="entry name" value="HELICASE_CTER"/>
    <property type="match status" value="1"/>
</dbReference>
<evidence type="ECO:0000256" key="3">
    <source>
        <dbReference type="ARBA" id="ARBA00007650"/>
    </source>
</evidence>
<dbReference type="InterPro" id="IPR011116">
    <property type="entry name" value="SecA_Wing/Scaffold"/>
</dbReference>
<keyword evidence="11 15" id="KW-0653">Protein transport</keyword>
<feature type="region of interest" description="Disordered" evidence="17">
    <location>
        <begin position="869"/>
        <end position="889"/>
    </location>
</feature>
<dbReference type="NCBIfam" id="NF009538">
    <property type="entry name" value="PRK12904.1"/>
    <property type="match status" value="1"/>
</dbReference>
<dbReference type="Gene3D" id="3.40.50.300">
    <property type="entry name" value="P-loop containing nucleotide triphosphate hydrolases"/>
    <property type="match status" value="3"/>
</dbReference>
<dbReference type="PROSITE" id="PS51196">
    <property type="entry name" value="SECA_MOTOR_DEAD"/>
    <property type="match status" value="1"/>
</dbReference>
<feature type="binding site" evidence="15">
    <location>
        <position position="669"/>
    </location>
    <ligand>
        <name>ATP</name>
        <dbReference type="ChEBI" id="CHEBI:30616"/>
    </ligand>
</feature>
<dbReference type="InterPro" id="IPR004027">
    <property type="entry name" value="SEC_C_motif"/>
</dbReference>
<dbReference type="Pfam" id="PF01043">
    <property type="entry name" value="SecA_PP_bind"/>
    <property type="match status" value="1"/>
</dbReference>
<keyword evidence="13 15" id="KW-0811">Translocation</keyword>